<feature type="transmembrane region" description="Helical" evidence="8">
    <location>
        <begin position="35"/>
        <end position="58"/>
    </location>
</feature>
<evidence type="ECO:0000256" key="8">
    <source>
        <dbReference type="HAMAP-Rule" id="MF_01521"/>
    </source>
</evidence>
<comment type="function">
    <text evidence="8">Probably functions as a manganese efflux pump.</text>
</comment>
<dbReference type="GO" id="GO:0005384">
    <property type="term" value="F:manganese ion transmembrane transporter activity"/>
    <property type="evidence" value="ECO:0007669"/>
    <property type="project" value="UniProtKB-UniRule"/>
</dbReference>
<dbReference type="GO" id="GO:0005886">
    <property type="term" value="C:plasma membrane"/>
    <property type="evidence" value="ECO:0007669"/>
    <property type="project" value="UniProtKB-SubCell"/>
</dbReference>
<accession>A0A9D2NSB2</accession>
<dbReference type="PANTHER" id="PTHR35529:SF1">
    <property type="entry name" value="MANGANESE EFFLUX PUMP MNTP-RELATED"/>
    <property type="match status" value="1"/>
</dbReference>
<reference evidence="9" key="2">
    <citation type="submission" date="2021-04" db="EMBL/GenBank/DDBJ databases">
        <authorList>
            <person name="Gilroy R."/>
        </authorList>
    </citation>
    <scope>NUCLEOTIDE SEQUENCE</scope>
    <source>
        <strain evidence="9">CHK187-11901</strain>
    </source>
</reference>
<evidence type="ECO:0000256" key="7">
    <source>
        <dbReference type="ARBA" id="ARBA00023211"/>
    </source>
</evidence>
<comment type="subcellular location">
    <subcellularLocation>
        <location evidence="8">Cell membrane</location>
        <topology evidence="8">Multi-pass membrane protein</topology>
    </subcellularLocation>
</comment>
<comment type="similarity">
    <text evidence="8">Belongs to the MntP (TC 9.B.29) family.</text>
</comment>
<protein>
    <recommendedName>
        <fullName evidence="8">Putative manganese efflux pump MntP</fullName>
    </recommendedName>
</protein>
<evidence type="ECO:0000256" key="6">
    <source>
        <dbReference type="ARBA" id="ARBA00023136"/>
    </source>
</evidence>
<dbReference type="InterPro" id="IPR022929">
    <property type="entry name" value="Put_MntP"/>
</dbReference>
<evidence type="ECO:0000256" key="5">
    <source>
        <dbReference type="ARBA" id="ARBA00023065"/>
    </source>
</evidence>
<gene>
    <name evidence="8" type="primary">mntP</name>
    <name evidence="9" type="ORF">H9702_03165</name>
</gene>
<dbReference type="InterPro" id="IPR003810">
    <property type="entry name" value="Mntp/YtaF"/>
</dbReference>
<dbReference type="AlphaFoldDB" id="A0A9D2NSB2"/>
<feature type="transmembrane region" description="Helical" evidence="8">
    <location>
        <begin position="163"/>
        <end position="181"/>
    </location>
</feature>
<evidence type="ECO:0000256" key="4">
    <source>
        <dbReference type="ARBA" id="ARBA00022989"/>
    </source>
</evidence>
<evidence type="ECO:0000313" key="9">
    <source>
        <dbReference type="EMBL" id="HJC36114.1"/>
    </source>
</evidence>
<keyword evidence="5 8" id="KW-0406">Ion transport</keyword>
<dbReference type="Pfam" id="PF02659">
    <property type="entry name" value="Mntp"/>
    <property type="match status" value="1"/>
</dbReference>
<dbReference type="EMBL" id="DWWM01000019">
    <property type="protein sequence ID" value="HJC36114.1"/>
    <property type="molecule type" value="Genomic_DNA"/>
</dbReference>
<reference evidence="9" key="1">
    <citation type="journal article" date="2021" name="PeerJ">
        <title>Extensive microbial diversity within the chicken gut microbiome revealed by metagenomics and culture.</title>
        <authorList>
            <person name="Gilroy R."/>
            <person name="Ravi A."/>
            <person name="Getino M."/>
            <person name="Pursley I."/>
            <person name="Horton D.L."/>
            <person name="Alikhan N.F."/>
            <person name="Baker D."/>
            <person name="Gharbi K."/>
            <person name="Hall N."/>
            <person name="Watson M."/>
            <person name="Adriaenssens E.M."/>
            <person name="Foster-Nyarko E."/>
            <person name="Jarju S."/>
            <person name="Secka A."/>
            <person name="Antonio M."/>
            <person name="Oren A."/>
            <person name="Chaudhuri R.R."/>
            <person name="La Ragione R."/>
            <person name="Hildebrand F."/>
            <person name="Pallen M.J."/>
        </authorList>
    </citation>
    <scope>NUCLEOTIDE SEQUENCE</scope>
    <source>
        <strain evidence="9">CHK187-11901</strain>
    </source>
</reference>
<keyword evidence="4 8" id="KW-1133">Transmembrane helix</keyword>
<dbReference type="HAMAP" id="MF_01521">
    <property type="entry name" value="MntP_pump"/>
    <property type="match status" value="1"/>
</dbReference>
<organism evidence="9 10">
    <name type="scientific">Candidatus Merdibacter merdavium</name>
    <dbReference type="NCBI Taxonomy" id="2838692"/>
    <lineage>
        <taxon>Bacteria</taxon>
        <taxon>Bacillati</taxon>
        <taxon>Bacillota</taxon>
        <taxon>Erysipelotrichia</taxon>
        <taxon>Erysipelotrichales</taxon>
        <taxon>Erysipelotrichaceae</taxon>
        <taxon>Merdibacter</taxon>
    </lineage>
</organism>
<proteinExistence type="inferred from homology"/>
<feature type="transmembrane region" description="Helical" evidence="8">
    <location>
        <begin position="106"/>
        <end position="126"/>
    </location>
</feature>
<evidence type="ECO:0000256" key="1">
    <source>
        <dbReference type="ARBA" id="ARBA00022448"/>
    </source>
</evidence>
<evidence type="ECO:0000256" key="3">
    <source>
        <dbReference type="ARBA" id="ARBA00022692"/>
    </source>
</evidence>
<feature type="transmembrane region" description="Helical" evidence="8">
    <location>
        <begin position="64"/>
        <end position="85"/>
    </location>
</feature>
<comment type="caution">
    <text evidence="9">The sequence shown here is derived from an EMBL/GenBank/DDBJ whole genome shotgun (WGS) entry which is preliminary data.</text>
</comment>
<evidence type="ECO:0000313" key="10">
    <source>
        <dbReference type="Proteomes" id="UP000823896"/>
    </source>
</evidence>
<dbReference type="PANTHER" id="PTHR35529">
    <property type="entry name" value="MANGANESE EFFLUX PUMP MNTP-RELATED"/>
    <property type="match status" value="1"/>
</dbReference>
<feature type="transmembrane region" description="Helical" evidence="8">
    <location>
        <begin position="132"/>
        <end position="151"/>
    </location>
</feature>
<keyword evidence="6 8" id="KW-0472">Membrane</keyword>
<evidence type="ECO:0000256" key="2">
    <source>
        <dbReference type="ARBA" id="ARBA00022475"/>
    </source>
</evidence>
<name>A0A9D2NSB2_9FIRM</name>
<keyword evidence="7 8" id="KW-0464">Manganese</keyword>
<keyword evidence="3 8" id="KW-0812">Transmembrane</keyword>
<feature type="transmembrane region" description="Helical" evidence="8">
    <location>
        <begin position="6"/>
        <end position="23"/>
    </location>
</feature>
<dbReference type="Proteomes" id="UP000823896">
    <property type="component" value="Unassembled WGS sequence"/>
</dbReference>
<sequence length="186" mass="20012">MSLFSVFLIGVSLSMDAFAVSVAKGMCVKGNRLRCALTLAFWFGAFQALMPLLGWLSGSLFESFITAIDHWIAFILLALIGGNMIREAIHGKDEEDDDCNLALSHVLLLAVATSIDAFAVGITFAFLKVDVLTSIAIIGITTFVLCFAAVYLGSKLGTILKKYAGIFGGVILILIGARILIEHLFF</sequence>
<keyword evidence="1 8" id="KW-0813">Transport</keyword>
<keyword evidence="2 8" id="KW-1003">Cell membrane</keyword>